<dbReference type="RefSeq" id="WP_143052201.1">
    <property type="nucleotide sequence ID" value="NZ_FOJA01000001.1"/>
</dbReference>
<sequence>MRRSRRRLAVVLVVLAVGYLLVGSGPLVGGGGQQQDFEPYPEPPDRLTDESAIEAAARHERAYVDRELGTNGKVQPYVVAATVTGREETVLARNEPGVYVRVKQPFGYSTRSADGDGRTNTTYLVTESAVEAVFRERGAYV</sequence>
<dbReference type="OrthoDB" id="307566at2157"/>
<protein>
    <submittedName>
        <fullName evidence="1">Uncharacterized protein</fullName>
    </submittedName>
</protein>
<dbReference type="AlphaFoldDB" id="A0A1I0QGD3"/>
<name>A0A1I0QGD3_9EURY</name>
<organism evidence="1 2">
    <name type="scientific">Halobacterium jilantaiense</name>
    <dbReference type="NCBI Taxonomy" id="355548"/>
    <lineage>
        <taxon>Archaea</taxon>
        <taxon>Methanobacteriati</taxon>
        <taxon>Methanobacteriota</taxon>
        <taxon>Stenosarchaea group</taxon>
        <taxon>Halobacteria</taxon>
        <taxon>Halobacteriales</taxon>
        <taxon>Halobacteriaceae</taxon>
        <taxon>Halobacterium</taxon>
    </lineage>
</organism>
<dbReference type="Proteomes" id="UP000198518">
    <property type="component" value="Unassembled WGS sequence"/>
</dbReference>
<reference evidence="1 2" key="1">
    <citation type="submission" date="2016-10" db="EMBL/GenBank/DDBJ databases">
        <authorList>
            <person name="de Groot N.N."/>
        </authorList>
    </citation>
    <scope>NUCLEOTIDE SEQUENCE [LARGE SCALE GENOMIC DNA]</scope>
    <source>
        <strain evidence="1 2">CGMCC 1.5337</strain>
    </source>
</reference>
<evidence type="ECO:0000313" key="1">
    <source>
        <dbReference type="EMBL" id="SEW26032.1"/>
    </source>
</evidence>
<proteinExistence type="predicted"/>
<dbReference type="EMBL" id="FOJA01000001">
    <property type="protein sequence ID" value="SEW26032.1"/>
    <property type="molecule type" value="Genomic_DNA"/>
</dbReference>
<gene>
    <name evidence="1" type="ORF">SAMN04487945_2579</name>
</gene>
<accession>A0A1I0QGD3</accession>
<keyword evidence="2" id="KW-1185">Reference proteome</keyword>
<evidence type="ECO:0000313" key="2">
    <source>
        <dbReference type="Proteomes" id="UP000198518"/>
    </source>
</evidence>